<keyword evidence="4" id="KW-1185">Reference proteome</keyword>
<organism evidence="3 4">
    <name type="scientific">Fretibacterium fastidiosum</name>
    <dbReference type="NCBI Taxonomy" id="651822"/>
    <lineage>
        <taxon>Bacteria</taxon>
        <taxon>Thermotogati</taxon>
        <taxon>Synergistota</taxon>
        <taxon>Synergistia</taxon>
        <taxon>Synergistales</taxon>
        <taxon>Aminobacteriaceae</taxon>
        <taxon>Fretibacterium</taxon>
    </lineage>
</organism>
<feature type="chain" id="PRO_5044496778" description="DUF4830 domain-containing protein" evidence="2">
    <location>
        <begin position="24"/>
        <end position="179"/>
    </location>
</feature>
<dbReference type="EMBL" id="FP929056">
    <property type="protein sequence ID" value="CBL28196.1"/>
    <property type="molecule type" value="Genomic_DNA"/>
</dbReference>
<proteinExistence type="predicted"/>
<dbReference type="RefSeq" id="WP_015556343.1">
    <property type="nucleotide sequence ID" value="NC_021038.1"/>
</dbReference>
<dbReference type="AlphaFoldDB" id="A0AB94IWN7"/>
<evidence type="ECO:0000313" key="3">
    <source>
        <dbReference type="EMBL" id="CBL28196.1"/>
    </source>
</evidence>
<keyword evidence="2" id="KW-0732">Signal</keyword>
<feature type="compositionally biased region" description="Basic residues" evidence="1">
    <location>
        <begin position="166"/>
        <end position="179"/>
    </location>
</feature>
<reference evidence="3 4" key="2">
    <citation type="submission" date="2010-03" db="EMBL/GenBank/DDBJ databases">
        <authorList>
            <person name="Pajon A."/>
        </authorList>
    </citation>
    <scope>NUCLEOTIDE SEQUENCE [LARGE SCALE GENOMIC DNA]</scope>
    <source>
        <strain evidence="3 4">SGP1</strain>
    </source>
</reference>
<reference evidence="4" key="1">
    <citation type="submission" date="2010-03" db="EMBL/GenBank/DDBJ databases">
        <title>The genome sequence of Synergistetes sp. SGP1.</title>
        <authorList>
            <consortium name="metaHIT consortium -- http://www.metahit.eu/"/>
            <person name="Pajon A."/>
            <person name="Turner K."/>
            <person name="Parkhill J."/>
            <person name="Wade W."/>
            <person name="Vartoukian S."/>
        </authorList>
    </citation>
    <scope>NUCLEOTIDE SEQUENCE [LARGE SCALE GENOMIC DNA]</scope>
    <source>
        <strain evidence="4">SGP1</strain>
    </source>
</reference>
<dbReference type="Proteomes" id="UP000008957">
    <property type="component" value="Chromosome"/>
</dbReference>
<sequence length="179" mass="19869">MKKLLLCALLMGLLAVTVSPALAWEKQKDLGQDHVKMKWYLLDYGVKDNVPFAIARKYYTNTSIKSQTVDLLMSKYNISPEVAGSLYFTEYGYEYTPDGKQFAVTYLRHYDMLGNEIYATVYDGSSDALKKVFANVDPKSTPGKGAAYALGKKPAAEKQPAAAKKAPAKRPAKKVKVKK</sequence>
<evidence type="ECO:0008006" key="5">
    <source>
        <dbReference type="Google" id="ProtNLM"/>
    </source>
</evidence>
<accession>A0AB94IWN7</accession>
<gene>
    <name evidence="3" type="ORF">SY1_09380</name>
</gene>
<protein>
    <recommendedName>
        <fullName evidence="5">DUF4830 domain-containing protein</fullName>
    </recommendedName>
</protein>
<name>A0AB94IWN7_9BACT</name>
<feature type="signal peptide" evidence="2">
    <location>
        <begin position="1"/>
        <end position="23"/>
    </location>
</feature>
<evidence type="ECO:0000256" key="1">
    <source>
        <dbReference type="SAM" id="MobiDB-lite"/>
    </source>
</evidence>
<feature type="region of interest" description="Disordered" evidence="1">
    <location>
        <begin position="139"/>
        <end position="179"/>
    </location>
</feature>
<evidence type="ECO:0000256" key="2">
    <source>
        <dbReference type="SAM" id="SignalP"/>
    </source>
</evidence>
<dbReference type="KEGG" id="sbr:SY1_09380"/>
<evidence type="ECO:0000313" key="4">
    <source>
        <dbReference type="Proteomes" id="UP000008957"/>
    </source>
</evidence>